<keyword evidence="4" id="KW-0862">Zinc</keyword>
<keyword evidence="6" id="KW-0645">Protease</keyword>
<keyword evidence="10" id="KW-1185">Reference proteome</keyword>
<dbReference type="InterPro" id="IPR037219">
    <property type="entry name" value="Peptidase_M41-like"/>
</dbReference>
<evidence type="ECO:0000256" key="6">
    <source>
        <dbReference type="ARBA" id="ARBA00023049"/>
    </source>
</evidence>
<evidence type="ECO:0000256" key="1">
    <source>
        <dbReference type="ARBA" id="ARBA00001947"/>
    </source>
</evidence>
<evidence type="ECO:0000256" key="5">
    <source>
        <dbReference type="ARBA" id="ARBA00022840"/>
    </source>
</evidence>
<keyword evidence="2" id="KW-0479">Metal-binding</keyword>
<keyword evidence="6" id="KW-0378">Hydrolase</keyword>
<protein>
    <recommendedName>
        <fullName evidence="11">ATP-dependent zinc metalloprotease FtsH</fullName>
    </recommendedName>
</protein>
<keyword evidence="6" id="KW-0482">Metalloprotease</keyword>
<dbReference type="InterPro" id="IPR000642">
    <property type="entry name" value="Peptidase_M41"/>
</dbReference>
<dbReference type="EMBL" id="JBFPKE010000005">
    <property type="protein sequence ID" value="MEX3751733.1"/>
    <property type="molecule type" value="Genomic_DNA"/>
</dbReference>
<sequence>MNELASRTPGFVGADLANVVNEAALHAAEADKAAAWRRSATPSRCRRYVLRHGELLDRLDALLGGRVAEELIFGDVSTGAENDLERAIAMARHRVTRYSRSEREVLDHEMLQQAIEGKAHQSARETVAG</sequence>
<comment type="cofactor">
    <cofactor evidence="1">
        <name>Zn(2+)</name>
        <dbReference type="ChEBI" id="CHEBI:29105"/>
    </cofactor>
</comment>
<dbReference type="Proteomes" id="UP001558535">
    <property type="component" value="Unassembled WGS sequence"/>
</dbReference>
<evidence type="ECO:0000259" key="7">
    <source>
        <dbReference type="Pfam" id="PF01434"/>
    </source>
</evidence>
<evidence type="ECO:0000259" key="8">
    <source>
        <dbReference type="Pfam" id="PF17862"/>
    </source>
</evidence>
<feature type="domain" description="AAA ATPase AAA+ lid" evidence="8">
    <location>
        <begin position="2"/>
        <end position="31"/>
    </location>
</feature>
<organism evidence="9 10">
    <name type="scientific">Paraburkholderia phenoliruptrix</name>
    <dbReference type="NCBI Taxonomy" id="252970"/>
    <lineage>
        <taxon>Bacteria</taxon>
        <taxon>Pseudomonadati</taxon>
        <taxon>Pseudomonadota</taxon>
        <taxon>Betaproteobacteria</taxon>
        <taxon>Burkholderiales</taxon>
        <taxon>Burkholderiaceae</taxon>
        <taxon>Paraburkholderia</taxon>
    </lineage>
</organism>
<evidence type="ECO:0000256" key="4">
    <source>
        <dbReference type="ARBA" id="ARBA00022833"/>
    </source>
</evidence>
<evidence type="ECO:0000256" key="3">
    <source>
        <dbReference type="ARBA" id="ARBA00022741"/>
    </source>
</evidence>
<dbReference type="RefSeq" id="WP_310109628.1">
    <property type="nucleotide sequence ID" value="NZ_CP168530.1"/>
</dbReference>
<dbReference type="PANTHER" id="PTHR43655:SF2">
    <property type="entry name" value="AFG3 LIKE MATRIX AAA PEPTIDASE SUBUNIT 2, ISOFORM A"/>
    <property type="match status" value="1"/>
</dbReference>
<proteinExistence type="predicted"/>
<dbReference type="InterPro" id="IPR041569">
    <property type="entry name" value="AAA_lid_3"/>
</dbReference>
<evidence type="ECO:0000313" key="10">
    <source>
        <dbReference type="Proteomes" id="UP001558535"/>
    </source>
</evidence>
<evidence type="ECO:0000313" key="9">
    <source>
        <dbReference type="EMBL" id="MEX3751733.1"/>
    </source>
</evidence>
<dbReference type="InterPro" id="IPR050928">
    <property type="entry name" value="ATP-dep_Zn_Metalloprotease"/>
</dbReference>
<dbReference type="Gene3D" id="1.20.58.760">
    <property type="entry name" value="Peptidase M41"/>
    <property type="match status" value="1"/>
</dbReference>
<dbReference type="SUPFAM" id="SSF140990">
    <property type="entry name" value="FtsH protease domain-like"/>
    <property type="match status" value="1"/>
</dbReference>
<dbReference type="Pfam" id="PF17862">
    <property type="entry name" value="AAA_lid_3"/>
    <property type="match status" value="1"/>
</dbReference>
<evidence type="ECO:0008006" key="11">
    <source>
        <dbReference type="Google" id="ProtNLM"/>
    </source>
</evidence>
<keyword evidence="3" id="KW-0547">Nucleotide-binding</keyword>
<dbReference type="PANTHER" id="PTHR43655">
    <property type="entry name" value="ATP-DEPENDENT PROTEASE"/>
    <property type="match status" value="1"/>
</dbReference>
<reference evidence="9 10" key="1">
    <citation type="submission" date="2024-07" db="EMBL/GenBank/DDBJ databases">
        <title>A survey of Mimosa microsymbionts across Brazilian biomes reveals a high diversity of Paraburkholderia nodulating endemic species, but also that Cupriavidus is common as a symbiont of widespread species.</title>
        <authorList>
            <person name="Rouws L."/>
            <person name="Barauna A."/>
            <person name="Beukes C."/>
            <person name="Rouws J.R.C."/>
            <person name="De Faria S.M."/>
            <person name="Gross E."/>
            <person name="Bueno Dos Reis Junior F."/>
            <person name="Simon M.F."/>
            <person name="Maluk M."/>
            <person name="Odee D.W."/>
            <person name="Kenicer G."/>
            <person name="Young J.P.W."/>
            <person name="Reis V.M."/>
            <person name="Zilli J."/>
            <person name="James E.K."/>
        </authorList>
    </citation>
    <scope>NUCLEOTIDE SEQUENCE [LARGE SCALE GENOMIC DNA]</scope>
    <source>
        <strain evidence="9 10">BR14375</strain>
    </source>
</reference>
<name>A0ABV3WFV3_9BURK</name>
<feature type="domain" description="Peptidase M41" evidence="7">
    <location>
        <begin position="41"/>
        <end position="103"/>
    </location>
</feature>
<evidence type="ECO:0000256" key="2">
    <source>
        <dbReference type="ARBA" id="ARBA00022723"/>
    </source>
</evidence>
<keyword evidence="5" id="KW-0067">ATP-binding</keyword>
<dbReference type="Pfam" id="PF01434">
    <property type="entry name" value="Peptidase_M41"/>
    <property type="match status" value="1"/>
</dbReference>
<comment type="caution">
    <text evidence="9">The sequence shown here is derived from an EMBL/GenBank/DDBJ whole genome shotgun (WGS) entry which is preliminary data.</text>
</comment>
<gene>
    <name evidence="9" type="ORF">AB3X84_17220</name>
</gene>
<accession>A0ABV3WFV3</accession>